<accession>A0A5M7C9L6</accession>
<gene>
    <name evidence="9" type="ORF">F1721_01035</name>
</gene>
<sequence length="502" mass="54516">MGSRPPMSRRGFLGLGASLAALGVAQACSSQAVPLSPVGPTSPLVGDLERTRRAGNPRVVDVGLRAKPGTVDLGGVQVQTWSFDDRVPGPEIRVRRGEVLRARLSNELEQDTSIHWHGIAMRNDMDGVPGLTQDPVRPGLNHTYDFAVPHAGTYFFHPHVGTQLDRGLYAPLIVEDPDEPGRYDAEAVIVLDDWLDGVAGTPDAELERLRREGMAMDHGSMGHGSMGTGQSASGPLGSDTGDVQYPHYLINGRIPAAPVTVGAKPGQRLRLRIINAGGDTAFRVALGGHRMTVTHTDGFPVEPVETDSLLISMGERYDVVVTLGDGVFPLVADAEGKDGRALALVRTGSGAVPSADVRPRELDGRLLQALELVAAEPVRFAPEQPDRTHVVELGMDMSEPYRWTINGKTYAEHRPLQVQRGERVRLRFVNKTMMFHPMHLHGHTFQLVRGRAAGARKDTTIVLPMQTLDVDFEADNPGQWMLHCHNIYHGEAGMMSSLSYVV</sequence>
<evidence type="ECO:0000259" key="8">
    <source>
        <dbReference type="Pfam" id="PF07732"/>
    </source>
</evidence>
<feature type="domain" description="Plastocyanin-like" evidence="7">
    <location>
        <begin position="382"/>
        <end position="498"/>
    </location>
</feature>
<dbReference type="CDD" id="cd13861">
    <property type="entry name" value="CuRO_1_CumA_like"/>
    <property type="match status" value="1"/>
</dbReference>
<dbReference type="CDD" id="cd13896">
    <property type="entry name" value="CuRO_3_CopA"/>
    <property type="match status" value="1"/>
</dbReference>
<dbReference type="PROSITE" id="PS00079">
    <property type="entry name" value="MULTICOPPER_OXIDASE1"/>
    <property type="match status" value="1"/>
</dbReference>
<dbReference type="InterPro" id="IPR034279">
    <property type="entry name" value="CuRO_3_CopA"/>
</dbReference>
<dbReference type="InterPro" id="IPR002355">
    <property type="entry name" value="Cu_oxidase_Cu_BS"/>
</dbReference>
<evidence type="ECO:0000256" key="4">
    <source>
        <dbReference type="SAM" id="MobiDB-lite"/>
    </source>
</evidence>
<evidence type="ECO:0000313" key="10">
    <source>
        <dbReference type="Proteomes" id="UP000323946"/>
    </source>
</evidence>
<proteinExistence type="predicted"/>
<evidence type="ECO:0000256" key="5">
    <source>
        <dbReference type="SAM" id="SignalP"/>
    </source>
</evidence>
<dbReference type="Pfam" id="PF07732">
    <property type="entry name" value="Cu-oxidase_3"/>
    <property type="match status" value="1"/>
</dbReference>
<feature type="signal peptide" evidence="5">
    <location>
        <begin position="1"/>
        <end position="32"/>
    </location>
</feature>
<dbReference type="InterPro" id="IPR011706">
    <property type="entry name" value="Cu-oxidase_C"/>
</dbReference>
<evidence type="ECO:0000313" key="9">
    <source>
        <dbReference type="EMBL" id="KAA5838080.1"/>
    </source>
</evidence>
<dbReference type="PANTHER" id="PTHR11709">
    <property type="entry name" value="MULTI-COPPER OXIDASE"/>
    <property type="match status" value="1"/>
</dbReference>
<dbReference type="Gene3D" id="2.60.40.420">
    <property type="entry name" value="Cupredoxins - blue copper proteins"/>
    <property type="match status" value="3"/>
</dbReference>
<keyword evidence="1" id="KW-0479">Metal-binding</keyword>
<keyword evidence="10" id="KW-1185">Reference proteome</keyword>
<dbReference type="AlphaFoldDB" id="A0A5M7C9L6"/>
<dbReference type="EMBL" id="VWPH01000001">
    <property type="protein sequence ID" value="KAA5838080.1"/>
    <property type="molecule type" value="Genomic_DNA"/>
</dbReference>
<dbReference type="Pfam" id="PF00394">
    <property type="entry name" value="Cu-oxidase"/>
    <property type="match status" value="1"/>
</dbReference>
<comment type="caution">
    <text evidence="9">The sequence shown here is derived from an EMBL/GenBank/DDBJ whole genome shotgun (WGS) entry which is preliminary data.</text>
</comment>
<dbReference type="CDD" id="cd13870">
    <property type="entry name" value="CuRO_2_CopA_like_1"/>
    <property type="match status" value="1"/>
</dbReference>
<protein>
    <submittedName>
        <fullName evidence="9">Multicopper oxidase family protein</fullName>
    </submittedName>
</protein>
<dbReference type="InterPro" id="IPR008972">
    <property type="entry name" value="Cupredoxin"/>
</dbReference>
<dbReference type="Pfam" id="PF07731">
    <property type="entry name" value="Cu-oxidase_2"/>
    <property type="match status" value="1"/>
</dbReference>
<evidence type="ECO:0000256" key="1">
    <source>
        <dbReference type="ARBA" id="ARBA00022723"/>
    </source>
</evidence>
<feature type="region of interest" description="Disordered" evidence="4">
    <location>
        <begin position="32"/>
        <end position="52"/>
    </location>
</feature>
<feature type="chain" id="PRO_5024431463" evidence="5">
    <location>
        <begin position="33"/>
        <end position="502"/>
    </location>
</feature>
<evidence type="ECO:0000256" key="2">
    <source>
        <dbReference type="ARBA" id="ARBA00023002"/>
    </source>
</evidence>
<evidence type="ECO:0000259" key="6">
    <source>
        <dbReference type="Pfam" id="PF00394"/>
    </source>
</evidence>
<dbReference type="GO" id="GO:0005507">
    <property type="term" value="F:copper ion binding"/>
    <property type="evidence" value="ECO:0007669"/>
    <property type="project" value="InterPro"/>
</dbReference>
<dbReference type="InterPro" id="IPR001117">
    <property type="entry name" value="Cu-oxidase_2nd"/>
</dbReference>
<dbReference type="GO" id="GO:0016491">
    <property type="term" value="F:oxidoreductase activity"/>
    <property type="evidence" value="ECO:0007669"/>
    <property type="project" value="UniProtKB-KW"/>
</dbReference>
<dbReference type="PROSITE" id="PS00080">
    <property type="entry name" value="MULTICOPPER_OXIDASE2"/>
    <property type="match status" value="1"/>
</dbReference>
<evidence type="ECO:0000256" key="3">
    <source>
        <dbReference type="ARBA" id="ARBA00023008"/>
    </source>
</evidence>
<dbReference type="PROSITE" id="PS51257">
    <property type="entry name" value="PROKAR_LIPOPROTEIN"/>
    <property type="match status" value="1"/>
</dbReference>
<dbReference type="InterPro" id="IPR006311">
    <property type="entry name" value="TAT_signal"/>
</dbReference>
<dbReference type="SMR" id="A0A5M7C9L6"/>
<dbReference type="OrthoDB" id="345021at2"/>
<dbReference type="InterPro" id="IPR011707">
    <property type="entry name" value="Cu-oxidase-like_N"/>
</dbReference>
<dbReference type="PANTHER" id="PTHR11709:SF394">
    <property type="entry name" value="FI03373P-RELATED"/>
    <property type="match status" value="1"/>
</dbReference>
<dbReference type="PROSITE" id="PS51318">
    <property type="entry name" value="TAT"/>
    <property type="match status" value="1"/>
</dbReference>
<name>A0A5M7C9L6_SACHI</name>
<dbReference type="SUPFAM" id="SSF49503">
    <property type="entry name" value="Cupredoxins"/>
    <property type="match status" value="3"/>
</dbReference>
<feature type="region of interest" description="Disordered" evidence="4">
    <location>
        <begin position="216"/>
        <end position="238"/>
    </location>
</feature>
<keyword evidence="2" id="KW-0560">Oxidoreductase</keyword>
<dbReference type="InterPro" id="IPR045087">
    <property type="entry name" value="Cu-oxidase_fam"/>
</dbReference>
<dbReference type="Proteomes" id="UP000323946">
    <property type="component" value="Unassembled WGS sequence"/>
</dbReference>
<feature type="domain" description="Plastocyanin-like" evidence="6">
    <location>
        <begin position="189"/>
        <end position="342"/>
    </location>
</feature>
<feature type="domain" description="Plastocyanin-like" evidence="8">
    <location>
        <begin position="73"/>
        <end position="178"/>
    </location>
</feature>
<reference evidence="9 10" key="1">
    <citation type="submission" date="2019-09" db="EMBL/GenBank/DDBJ databases">
        <title>Draft genome sequence of the thermophilic Saccharopolyspora hirsuta VKM Ac-666T.</title>
        <authorList>
            <person name="Lobastova T.G."/>
            <person name="Fokina V."/>
            <person name="Bragin E.Y."/>
            <person name="Shtratnikova V.Y."/>
            <person name="Starodumova I.P."/>
            <person name="Tarlachkov S.V."/>
            <person name="Donova M.V."/>
        </authorList>
    </citation>
    <scope>NUCLEOTIDE SEQUENCE [LARGE SCALE GENOMIC DNA]</scope>
    <source>
        <strain evidence="9 10">VKM Ac-666</strain>
    </source>
</reference>
<keyword evidence="3" id="KW-0186">Copper</keyword>
<organism evidence="9 10">
    <name type="scientific">Saccharopolyspora hirsuta</name>
    <dbReference type="NCBI Taxonomy" id="1837"/>
    <lineage>
        <taxon>Bacteria</taxon>
        <taxon>Bacillati</taxon>
        <taxon>Actinomycetota</taxon>
        <taxon>Actinomycetes</taxon>
        <taxon>Pseudonocardiales</taxon>
        <taxon>Pseudonocardiaceae</taxon>
        <taxon>Saccharopolyspora</taxon>
    </lineage>
</organism>
<dbReference type="RefSeq" id="WP_150064586.1">
    <property type="nucleotide sequence ID" value="NZ_VWPH01000001.1"/>
</dbReference>
<evidence type="ECO:0000259" key="7">
    <source>
        <dbReference type="Pfam" id="PF07731"/>
    </source>
</evidence>
<dbReference type="InterPro" id="IPR033138">
    <property type="entry name" value="Cu_oxidase_CS"/>
</dbReference>
<keyword evidence="5" id="KW-0732">Signal</keyword>